<dbReference type="RefSeq" id="WP_092666892.1">
    <property type="nucleotide sequence ID" value="NZ_LT629734.1"/>
</dbReference>
<dbReference type="STRING" id="684552.SAMN04489719_2026"/>
<dbReference type="CDD" id="cd07067">
    <property type="entry name" value="HP_PGM_like"/>
    <property type="match status" value="1"/>
</dbReference>
<dbReference type="CDD" id="cd03673">
    <property type="entry name" value="NUDIX_Ap6A_hydrolase"/>
    <property type="match status" value="1"/>
</dbReference>
<feature type="domain" description="Nudix hydrolase" evidence="2">
    <location>
        <begin position="5"/>
        <end position="138"/>
    </location>
</feature>
<accession>A0A1H1R5N5</accession>
<dbReference type="GO" id="GO:0006754">
    <property type="term" value="P:ATP biosynthetic process"/>
    <property type="evidence" value="ECO:0007669"/>
    <property type="project" value="TreeGrafter"/>
</dbReference>
<dbReference type="GO" id="GO:0004081">
    <property type="term" value="F:bis(5'-nucleosyl)-tetraphosphatase (asymmetrical) activity"/>
    <property type="evidence" value="ECO:0007669"/>
    <property type="project" value="TreeGrafter"/>
</dbReference>
<dbReference type="InterPro" id="IPR029033">
    <property type="entry name" value="His_PPase_superfam"/>
</dbReference>
<dbReference type="PANTHER" id="PTHR21340:SF0">
    <property type="entry name" value="BIS(5'-NUCLEOSYL)-TETRAPHOSPHATASE [ASYMMETRICAL]"/>
    <property type="match status" value="1"/>
</dbReference>
<dbReference type="AlphaFoldDB" id="A0A1H1R5N5"/>
<dbReference type="InterPro" id="IPR000086">
    <property type="entry name" value="NUDIX_hydrolase_dom"/>
</dbReference>
<evidence type="ECO:0000256" key="1">
    <source>
        <dbReference type="ARBA" id="ARBA00022801"/>
    </source>
</evidence>
<dbReference type="OrthoDB" id="4287477at2"/>
<dbReference type="EMBL" id="LT629734">
    <property type="protein sequence ID" value="SDS31067.1"/>
    <property type="molecule type" value="Genomic_DNA"/>
</dbReference>
<dbReference type="GO" id="GO:0006167">
    <property type="term" value="P:AMP biosynthetic process"/>
    <property type="evidence" value="ECO:0007669"/>
    <property type="project" value="TreeGrafter"/>
</dbReference>
<dbReference type="Gene3D" id="3.90.79.10">
    <property type="entry name" value="Nucleoside Triphosphate Pyrophosphohydrolase"/>
    <property type="match status" value="1"/>
</dbReference>
<sequence length="318" mass="34764">MSAASPVLAAGVLAWRVVDDQVLVLLVERTQHRDHSLPKGKLDPGETLPECAARELDEETGLAIALGAPLGQSEYRLPDGRDKVVYYWQARVSEEAFRAARPFEPDDEILALAWLPLREAKRRCTYEHDVAIIERFEERLAAGHAETFPIIALRHAKAANAFDWEGPDASRPLTPRGLRQAALVAPGIGAFAPERIVTSDAARCVATVEPLRRLLGVEPKASAEISQDAHEAPERDPRAEIERRIAKAVRKRRGTVLCSHAPVIPEIVTAVVHAADAAETERTHRASMLHTAEFTVLHVAAGDEPALVALETHGPREA</sequence>
<dbReference type="PANTHER" id="PTHR21340">
    <property type="entry name" value="DIADENOSINE 5,5-P1,P4-TETRAPHOSPHATE PYROPHOSPHOHYDROLASE MUTT"/>
    <property type="match status" value="1"/>
</dbReference>
<dbReference type="SUPFAM" id="SSF53254">
    <property type="entry name" value="Phosphoglycerate mutase-like"/>
    <property type="match status" value="1"/>
</dbReference>
<dbReference type="SUPFAM" id="SSF55811">
    <property type="entry name" value="Nudix"/>
    <property type="match status" value="1"/>
</dbReference>
<evidence type="ECO:0000259" key="2">
    <source>
        <dbReference type="PROSITE" id="PS51462"/>
    </source>
</evidence>
<keyword evidence="4" id="KW-1185">Reference proteome</keyword>
<evidence type="ECO:0000313" key="4">
    <source>
        <dbReference type="Proteomes" id="UP000199649"/>
    </source>
</evidence>
<dbReference type="InterPro" id="IPR013078">
    <property type="entry name" value="His_Pase_superF_clade-1"/>
</dbReference>
<protein>
    <submittedName>
        <fullName evidence="3">8-oxo-dGTP diphosphatase</fullName>
    </submittedName>
</protein>
<dbReference type="Proteomes" id="UP000199649">
    <property type="component" value="Chromosome I"/>
</dbReference>
<name>A0A1H1R5N5_9MICO</name>
<reference evidence="4" key="1">
    <citation type="submission" date="2016-10" db="EMBL/GenBank/DDBJ databases">
        <authorList>
            <person name="Varghese N."/>
            <person name="Submissions S."/>
        </authorList>
    </citation>
    <scope>NUCLEOTIDE SEQUENCE [LARGE SCALE GENOMIC DNA]</scope>
    <source>
        <strain evidence="4">DSM 22965</strain>
    </source>
</reference>
<evidence type="ECO:0000313" key="3">
    <source>
        <dbReference type="EMBL" id="SDS31067.1"/>
    </source>
</evidence>
<keyword evidence="1" id="KW-0378">Hydrolase</keyword>
<dbReference type="InterPro" id="IPR020084">
    <property type="entry name" value="NUDIX_hydrolase_CS"/>
</dbReference>
<proteinExistence type="predicted"/>
<dbReference type="Gene3D" id="3.40.50.1240">
    <property type="entry name" value="Phosphoglycerate mutase-like"/>
    <property type="match status" value="1"/>
</dbReference>
<organism evidence="3 4">
    <name type="scientific">Agrococcus carbonis</name>
    <dbReference type="NCBI Taxonomy" id="684552"/>
    <lineage>
        <taxon>Bacteria</taxon>
        <taxon>Bacillati</taxon>
        <taxon>Actinomycetota</taxon>
        <taxon>Actinomycetes</taxon>
        <taxon>Micrococcales</taxon>
        <taxon>Microbacteriaceae</taxon>
        <taxon>Agrococcus</taxon>
    </lineage>
</organism>
<gene>
    <name evidence="3" type="ORF">SAMN04489719_2026</name>
</gene>
<dbReference type="PROSITE" id="PS00893">
    <property type="entry name" value="NUDIX_BOX"/>
    <property type="match status" value="1"/>
</dbReference>
<dbReference type="Pfam" id="PF00300">
    <property type="entry name" value="His_Phos_1"/>
    <property type="match status" value="1"/>
</dbReference>
<dbReference type="PROSITE" id="PS51462">
    <property type="entry name" value="NUDIX"/>
    <property type="match status" value="1"/>
</dbReference>
<dbReference type="SMART" id="SM00855">
    <property type="entry name" value="PGAM"/>
    <property type="match status" value="1"/>
</dbReference>
<dbReference type="InterPro" id="IPR015797">
    <property type="entry name" value="NUDIX_hydrolase-like_dom_sf"/>
</dbReference>
<dbReference type="InterPro" id="IPR051325">
    <property type="entry name" value="Nudix_hydrolase_domain"/>
</dbReference>
<dbReference type="Pfam" id="PF00293">
    <property type="entry name" value="NUDIX"/>
    <property type="match status" value="1"/>
</dbReference>